<evidence type="ECO:0000313" key="2">
    <source>
        <dbReference type="Proteomes" id="UP000324222"/>
    </source>
</evidence>
<organism evidence="1 2">
    <name type="scientific">Portunus trituberculatus</name>
    <name type="common">Swimming crab</name>
    <name type="synonym">Neptunus trituberculatus</name>
    <dbReference type="NCBI Taxonomy" id="210409"/>
    <lineage>
        <taxon>Eukaryota</taxon>
        <taxon>Metazoa</taxon>
        <taxon>Ecdysozoa</taxon>
        <taxon>Arthropoda</taxon>
        <taxon>Crustacea</taxon>
        <taxon>Multicrustacea</taxon>
        <taxon>Malacostraca</taxon>
        <taxon>Eumalacostraca</taxon>
        <taxon>Eucarida</taxon>
        <taxon>Decapoda</taxon>
        <taxon>Pleocyemata</taxon>
        <taxon>Brachyura</taxon>
        <taxon>Eubrachyura</taxon>
        <taxon>Portunoidea</taxon>
        <taxon>Portunidae</taxon>
        <taxon>Portuninae</taxon>
        <taxon>Portunus</taxon>
    </lineage>
</organism>
<reference evidence="1 2" key="1">
    <citation type="submission" date="2019-05" db="EMBL/GenBank/DDBJ databases">
        <title>Another draft genome of Portunus trituberculatus and its Hox gene families provides insights of decapod evolution.</title>
        <authorList>
            <person name="Jeong J.-H."/>
            <person name="Song I."/>
            <person name="Kim S."/>
            <person name="Choi T."/>
            <person name="Kim D."/>
            <person name="Ryu S."/>
            <person name="Kim W."/>
        </authorList>
    </citation>
    <scope>NUCLEOTIDE SEQUENCE [LARGE SCALE GENOMIC DNA]</scope>
    <source>
        <tissue evidence="1">Muscle</tissue>
    </source>
</reference>
<evidence type="ECO:0000313" key="1">
    <source>
        <dbReference type="EMBL" id="MPC31852.1"/>
    </source>
</evidence>
<proteinExistence type="predicted"/>
<protein>
    <submittedName>
        <fullName evidence="1">Uncharacterized protein</fullName>
    </submittedName>
</protein>
<dbReference type="AlphaFoldDB" id="A0A5B7ECL0"/>
<dbReference type="EMBL" id="VSRR010002517">
    <property type="protein sequence ID" value="MPC31852.1"/>
    <property type="molecule type" value="Genomic_DNA"/>
</dbReference>
<gene>
    <name evidence="1" type="ORF">E2C01_025152</name>
</gene>
<name>A0A5B7ECL0_PORTR</name>
<comment type="caution">
    <text evidence="1">The sequence shown here is derived from an EMBL/GenBank/DDBJ whole genome shotgun (WGS) entry which is preliminary data.</text>
</comment>
<keyword evidence="2" id="KW-1185">Reference proteome</keyword>
<sequence>MSYVVDTVVACTIEAQAYTPRLPWPRPPSRRGVTIGDKALAAQPWRLAVRLSSCPGAWRVRAAG</sequence>
<dbReference type="Proteomes" id="UP000324222">
    <property type="component" value="Unassembled WGS sequence"/>
</dbReference>
<accession>A0A5B7ECL0</accession>